<dbReference type="AlphaFoldDB" id="A0A2U1FSA9"/>
<protein>
    <submittedName>
        <fullName evidence="1">Uncharacterized protein</fullName>
    </submittedName>
</protein>
<sequence>MWGIESRACPDVVGTMTVSPDLASDRPDTARVRDGVARLRRAIADGSLHHHPPQEVPDDRRSHALDVVRAWAAGAEPDAQRRLCGVCTPRAVAPAPRAHD</sequence>
<comment type="caution">
    <text evidence="1">The sequence shown here is derived from an EMBL/GenBank/DDBJ whole genome shotgun (WGS) entry which is preliminary data.</text>
</comment>
<evidence type="ECO:0000313" key="2">
    <source>
        <dbReference type="Proteomes" id="UP000245639"/>
    </source>
</evidence>
<reference evidence="1 2" key="1">
    <citation type="submission" date="2018-04" db="EMBL/GenBank/DDBJ databases">
        <title>Genomic Encyclopedia of Type Strains, Phase IV (KMG-IV): sequencing the most valuable type-strain genomes for metagenomic binning, comparative biology and taxonomic classification.</title>
        <authorList>
            <person name="Goeker M."/>
        </authorList>
    </citation>
    <scope>NUCLEOTIDE SEQUENCE [LARGE SCALE GENOMIC DNA]</scope>
    <source>
        <strain evidence="1 2">DSM 45771</strain>
    </source>
</reference>
<gene>
    <name evidence="1" type="ORF">C8D89_101925</name>
</gene>
<accession>A0A2U1FSA9</accession>
<dbReference type="Proteomes" id="UP000245639">
    <property type="component" value="Unassembled WGS sequence"/>
</dbReference>
<organism evidence="1 2">
    <name type="scientific">Actinomycetospora cinnamomea</name>
    <dbReference type="NCBI Taxonomy" id="663609"/>
    <lineage>
        <taxon>Bacteria</taxon>
        <taxon>Bacillati</taxon>
        <taxon>Actinomycetota</taxon>
        <taxon>Actinomycetes</taxon>
        <taxon>Pseudonocardiales</taxon>
        <taxon>Pseudonocardiaceae</taxon>
        <taxon>Actinomycetospora</taxon>
    </lineage>
</organism>
<evidence type="ECO:0000313" key="1">
    <source>
        <dbReference type="EMBL" id="PVZ15055.1"/>
    </source>
</evidence>
<dbReference type="EMBL" id="QEKW01000001">
    <property type="protein sequence ID" value="PVZ15055.1"/>
    <property type="molecule type" value="Genomic_DNA"/>
</dbReference>
<name>A0A2U1FSA9_9PSEU</name>
<proteinExistence type="predicted"/>
<keyword evidence="2" id="KW-1185">Reference proteome</keyword>